<evidence type="ECO:0000259" key="1">
    <source>
        <dbReference type="SMART" id="SM00849"/>
    </source>
</evidence>
<organism evidence="2 3">
    <name type="scientific">Corynebacterium urogenitale</name>
    <dbReference type="NCBI Taxonomy" id="2487892"/>
    <lineage>
        <taxon>Bacteria</taxon>
        <taxon>Bacillati</taxon>
        <taxon>Actinomycetota</taxon>
        <taxon>Actinomycetes</taxon>
        <taxon>Mycobacteriales</taxon>
        <taxon>Corynebacteriaceae</taxon>
        <taxon>Corynebacterium</taxon>
    </lineage>
</organism>
<dbReference type="InterPro" id="IPR036866">
    <property type="entry name" value="RibonucZ/Hydroxyglut_hydro"/>
</dbReference>
<dbReference type="Gene3D" id="3.60.15.10">
    <property type="entry name" value="Ribonuclease Z/Hydroxyacylglutathione hydrolase-like"/>
    <property type="match status" value="1"/>
</dbReference>
<evidence type="ECO:0000313" key="3">
    <source>
        <dbReference type="Proteomes" id="UP000326711"/>
    </source>
</evidence>
<gene>
    <name evidence="2" type="ORF">CUROG_09855</name>
</gene>
<dbReference type="Pfam" id="PF12706">
    <property type="entry name" value="Lactamase_B_2"/>
    <property type="match status" value="1"/>
</dbReference>
<proteinExistence type="predicted"/>
<feature type="domain" description="Metallo-beta-lactamase" evidence="1">
    <location>
        <begin position="9"/>
        <end position="197"/>
    </location>
</feature>
<sequence length="278" mass="30446">MTISTRFAGVANVLITDGESSILVDGFFSRPTIPQLALGKLHPDRERISAGLKQLGVNSLDAVMVTHSHYDHALDSPTVAEMMGATIHGSPSTRKIAEGYGALAAGVDFREMHDREPITAGKFTITPIHGLHSEPDRFPGKITEPVSTPASAADFRMGGCFSLHIAHPEGSVFVHPSANFIPGALQDFEADVVYLGIGAAGSQPEEWIREYWKETAVALSAKTVRLIHWDAFWRPLSKPLKPIPWPFDRVGKTMRIFREEAGQQVDVRLAELWTSLDV</sequence>
<keyword evidence="3" id="KW-1185">Reference proteome</keyword>
<dbReference type="SUPFAM" id="SSF56281">
    <property type="entry name" value="Metallo-hydrolase/oxidoreductase"/>
    <property type="match status" value="1"/>
</dbReference>
<protein>
    <submittedName>
        <fullName evidence="2">Beta-lactamase superfamily domain protein</fullName>
    </submittedName>
</protein>
<dbReference type="InterPro" id="IPR050114">
    <property type="entry name" value="UPF0173_UPF0282_UlaG_hydrolase"/>
</dbReference>
<name>A0A5J6ZAL3_9CORY</name>
<dbReference type="InterPro" id="IPR001279">
    <property type="entry name" value="Metallo-B-lactamas"/>
</dbReference>
<dbReference type="RefSeq" id="WP_161595751.1">
    <property type="nucleotide sequence ID" value="NZ_CP045032.1"/>
</dbReference>
<dbReference type="PANTHER" id="PTHR43546">
    <property type="entry name" value="UPF0173 METAL-DEPENDENT HYDROLASE MJ1163-RELATED"/>
    <property type="match status" value="1"/>
</dbReference>
<reference evidence="3" key="1">
    <citation type="submission" date="2019-10" db="EMBL/GenBank/DDBJ databases">
        <title>Complete genome sequence of Corynebacterium urogenitalis DSM 108747, isolated from the genital tract of a cow.</title>
        <authorList>
            <person name="Ruckert C."/>
            <person name="Ballas P."/>
            <person name="Wagener K."/>
            <person name="Drillich M."/>
            <person name="Kaempfer P."/>
            <person name="Busse H.-J."/>
            <person name="Ehling-Schulz M."/>
        </authorList>
    </citation>
    <scope>NUCLEOTIDE SEQUENCE [LARGE SCALE GENOMIC DNA]</scope>
    <source>
        <strain evidence="3">LMM 1652</strain>
    </source>
</reference>
<evidence type="ECO:0000313" key="2">
    <source>
        <dbReference type="EMBL" id="QFQ03311.1"/>
    </source>
</evidence>
<dbReference type="AlphaFoldDB" id="A0A5J6ZAL3"/>
<dbReference type="Proteomes" id="UP000326711">
    <property type="component" value="Chromosome"/>
</dbReference>
<accession>A0A5J6ZAL3</accession>
<dbReference type="SMART" id="SM00849">
    <property type="entry name" value="Lactamase_B"/>
    <property type="match status" value="1"/>
</dbReference>
<dbReference type="KEGG" id="cuo:CUROG_09855"/>
<dbReference type="EMBL" id="CP045032">
    <property type="protein sequence ID" value="QFQ03311.1"/>
    <property type="molecule type" value="Genomic_DNA"/>
</dbReference>